<sequence>MDYNLKNRPDSYNLKNGPDNYNLKNRPDNYNLKNRPDNYNLKNRPDNYNLKNRPDNYNLKNRPDNYNLKNEPKRNRQMSHSTVPSSNGWLTESQASAMIECTQQDVVRPQEKGKPNIESLEMVGIVLRADQKGEHELSTIGMLSAFAFASATVSSWKLLTMQSNRADIPQTSDFFADHLPLFYLMYLLPVRHWAMIPKASKYHGSMTLVHNYFLPGYCLSFHFSSHCFENHNHF</sequence>
<evidence type="ECO:0000313" key="2">
    <source>
        <dbReference type="EMBL" id="KAK7803494.1"/>
    </source>
</evidence>
<dbReference type="Proteomes" id="UP001488838">
    <property type="component" value="Unassembled WGS sequence"/>
</dbReference>
<evidence type="ECO:0000313" key="3">
    <source>
        <dbReference type="Proteomes" id="UP001488838"/>
    </source>
</evidence>
<keyword evidence="3" id="KW-1185">Reference proteome</keyword>
<protein>
    <submittedName>
        <fullName evidence="2">Uncharacterized protein</fullName>
    </submittedName>
</protein>
<feature type="compositionally biased region" description="Polar residues" evidence="1">
    <location>
        <begin position="78"/>
        <end position="87"/>
    </location>
</feature>
<proteinExistence type="predicted"/>
<evidence type="ECO:0000256" key="1">
    <source>
        <dbReference type="SAM" id="MobiDB-lite"/>
    </source>
</evidence>
<organism evidence="2 3">
    <name type="scientific">Myodes glareolus</name>
    <name type="common">Bank vole</name>
    <name type="synonym">Clethrionomys glareolus</name>
    <dbReference type="NCBI Taxonomy" id="447135"/>
    <lineage>
        <taxon>Eukaryota</taxon>
        <taxon>Metazoa</taxon>
        <taxon>Chordata</taxon>
        <taxon>Craniata</taxon>
        <taxon>Vertebrata</taxon>
        <taxon>Euteleostomi</taxon>
        <taxon>Mammalia</taxon>
        <taxon>Eutheria</taxon>
        <taxon>Euarchontoglires</taxon>
        <taxon>Glires</taxon>
        <taxon>Rodentia</taxon>
        <taxon>Myomorpha</taxon>
        <taxon>Muroidea</taxon>
        <taxon>Cricetidae</taxon>
        <taxon>Arvicolinae</taxon>
        <taxon>Myodes</taxon>
    </lineage>
</organism>
<name>A0AAW0HL73_MYOGA</name>
<reference evidence="2 3" key="1">
    <citation type="journal article" date="2023" name="bioRxiv">
        <title>Conserved and derived expression patterns and positive selection on dental genes reveal complex evolutionary context of ever-growing rodent molars.</title>
        <authorList>
            <person name="Calamari Z.T."/>
            <person name="Song A."/>
            <person name="Cohen E."/>
            <person name="Akter M."/>
            <person name="Roy R.D."/>
            <person name="Hallikas O."/>
            <person name="Christensen M.M."/>
            <person name="Li P."/>
            <person name="Marangoni P."/>
            <person name="Jernvall J."/>
            <person name="Klein O.D."/>
        </authorList>
    </citation>
    <scope>NUCLEOTIDE SEQUENCE [LARGE SCALE GENOMIC DNA]</scope>
    <source>
        <strain evidence="2">V071</strain>
    </source>
</reference>
<feature type="region of interest" description="Disordered" evidence="1">
    <location>
        <begin position="1"/>
        <end position="87"/>
    </location>
</feature>
<dbReference type="AlphaFoldDB" id="A0AAW0HL73"/>
<comment type="caution">
    <text evidence="2">The sequence shown here is derived from an EMBL/GenBank/DDBJ whole genome shotgun (WGS) entry which is preliminary data.</text>
</comment>
<gene>
    <name evidence="2" type="ORF">U0070_002679</name>
</gene>
<dbReference type="EMBL" id="JBBHLL010000416">
    <property type="protein sequence ID" value="KAK7803494.1"/>
    <property type="molecule type" value="Genomic_DNA"/>
</dbReference>
<accession>A0AAW0HL73</accession>